<dbReference type="SUPFAM" id="SSF52540">
    <property type="entry name" value="P-loop containing nucleoside triphosphate hydrolases"/>
    <property type="match status" value="1"/>
</dbReference>
<protein>
    <recommendedName>
        <fullName evidence="4">Sulfotransferase</fullName>
    </recommendedName>
</protein>
<organism evidence="2 3">
    <name type="scientific">Batillaria attramentaria</name>
    <dbReference type="NCBI Taxonomy" id="370345"/>
    <lineage>
        <taxon>Eukaryota</taxon>
        <taxon>Metazoa</taxon>
        <taxon>Spiralia</taxon>
        <taxon>Lophotrochozoa</taxon>
        <taxon>Mollusca</taxon>
        <taxon>Gastropoda</taxon>
        <taxon>Caenogastropoda</taxon>
        <taxon>Sorbeoconcha</taxon>
        <taxon>Cerithioidea</taxon>
        <taxon>Batillariidae</taxon>
        <taxon>Batillaria</taxon>
    </lineage>
</organism>
<feature type="transmembrane region" description="Helical" evidence="1">
    <location>
        <begin position="12"/>
        <end position="31"/>
    </location>
</feature>
<keyword evidence="1" id="KW-0812">Transmembrane</keyword>
<dbReference type="InterPro" id="IPR052654">
    <property type="entry name" value="CS_Sulfotransferase"/>
</dbReference>
<dbReference type="PANTHER" id="PTHR15723:SF0">
    <property type="entry name" value="CARBOHYDRATE SULFOTRANSFERASE 15"/>
    <property type="match status" value="1"/>
</dbReference>
<dbReference type="Proteomes" id="UP001519460">
    <property type="component" value="Unassembled WGS sequence"/>
</dbReference>
<proteinExistence type="predicted"/>
<evidence type="ECO:0000256" key="1">
    <source>
        <dbReference type="SAM" id="Phobius"/>
    </source>
</evidence>
<dbReference type="InterPro" id="IPR027417">
    <property type="entry name" value="P-loop_NTPase"/>
</dbReference>
<feature type="non-terminal residue" evidence="2">
    <location>
        <position position="257"/>
    </location>
</feature>
<dbReference type="Gene3D" id="3.40.50.300">
    <property type="entry name" value="P-loop containing nucleotide triphosphate hydrolases"/>
    <property type="match status" value="1"/>
</dbReference>
<sequence>MAGLRRCCRPRMLTLVVLGIAMAIITLFSFFGTPVTHMRQFAREDNVPELVVPRDQYFDDVRGTPQPPTNLSAYLKCVDLEGKGYVQDTLCMKRPNYLPTYKNPCWIDWTEQLQRLRCLPYFHLLGVDKSGTTDLHSRIAQHPHVLLNSGGLGKETYYWCWLKYGLWMRKYTTPKPFFNYLRLFDKPAATIAENVDPNGYHPLITGDGTPMDFWDFRGWTLIPQNKGLKEPVVLTPHLMRHLYANPKFIIILRNPVD</sequence>
<dbReference type="EMBL" id="JACVVK020000152">
    <property type="protein sequence ID" value="KAK7488328.1"/>
    <property type="molecule type" value="Genomic_DNA"/>
</dbReference>
<dbReference type="PANTHER" id="PTHR15723">
    <property type="entry name" value="CARBOHYDRATE SULFOTRANSFERASE 15"/>
    <property type="match status" value="1"/>
</dbReference>
<evidence type="ECO:0008006" key="4">
    <source>
        <dbReference type="Google" id="ProtNLM"/>
    </source>
</evidence>
<gene>
    <name evidence="2" type="ORF">BaRGS_00020487</name>
</gene>
<keyword evidence="1" id="KW-1133">Transmembrane helix</keyword>
<dbReference type="AlphaFoldDB" id="A0ABD0KMR0"/>
<accession>A0ABD0KMR0</accession>
<keyword evidence="3" id="KW-1185">Reference proteome</keyword>
<keyword evidence="1" id="KW-0472">Membrane</keyword>
<evidence type="ECO:0000313" key="2">
    <source>
        <dbReference type="EMBL" id="KAK7488328.1"/>
    </source>
</evidence>
<reference evidence="2 3" key="1">
    <citation type="journal article" date="2023" name="Sci. Data">
        <title>Genome assembly of the Korean intertidal mud-creeper Batillaria attramentaria.</title>
        <authorList>
            <person name="Patra A.K."/>
            <person name="Ho P.T."/>
            <person name="Jun S."/>
            <person name="Lee S.J."/>
            <person name="Kim Y."/>
            <person name="Won Y.J."/>
        </authorList>
    </citation>
    <scope>NUCLEOTIDE SEQUENCE [LARGE SCALE GENOMIC DNA]</scope>
    <source>
        <strain evidence="2">Wonlab-2016</strain>
    </source>
</reference>
<name>A0ABD0KMR0_9CAEN</name>
<comment type="caution">
    <text evidence="2">The sequence shown here is derived from an EMBL/GenBank/DDBJ whole genome shotgun (WGS) entry which is preliminary data.</text>
</comment>
<evidence type="ECO:0000313" key="3">
    <source>
        <dbReference type="Proteomes" id="UP001519460"/>
    </source>
</evidence>